<evidence type="ECO:0000313" key="2">
    <source>
        <dbReference type="EMBL" id="EQB15733.1"/>
    </source>
</evidence>
<organism evidence="2 3">
    <name type="scientific">Sphingobium lactosutens DS20</name>
    <dbReference type="NCBI Taxonomy" id="1331060"/>
    <lineage>
        <taxon>Bacteria</taxon>
        <taxon>Pseudomonadati</taxon>
        <taxon>Pseudomonadota</taxon>
        <taxon>Alphaproteobacteria</taxon>
        <taxon>Sphingomonadales</taxon>
        <taxon>Sphingomonadaceae</taxon>
        <taxon>Sphingobium</taxon>
    </lineage>
</organism>
<dbReference type="PANTHER" id="PTHR33375:SF7">
    <property type="entry name" value="CHROMOSOME 2-PARTITIONING PROTEIN PARB-RELATED"/>
    <property type="match status" value="1"/>
</dbReference>
<dbReference type="SUPFAM" id="SSF109709">
    <property type="entry name" value="KorB DNA-binding domain-like"/>
    <property type="match status" value="1"/>
</dbReference>
<dbReference type="eggNOG" id="COG1475">
    <property type="taxonomic scope" value="Bacteria"/>
</dbReference>
<dbReference type="PANTHER" id="PTHR33375">
    <property type="entry name" value="CHROMOSOME-PARTITIONING PROTEIN PARB-RELATED"/>
    <property type="match status" value="1"/>
</dbReference>
<dbReference type="GO" id="GO:0005694">
    <property type="term" value="C:chromosome"/>
    <property type="evidence" value="ECO:0007669"/>
    <property type="project" value="TreeGrafter"/>
</dbReference>
<dbReference type="Pfam" id="PF02195">
    <property type="entry name" value="ParB_N"/>
    <property type="match status" value="1"/>
</dbReference>
<dbReference type="InterPro" id="IPR036086">
    <property type="entry name" value="ParB/Sulfiredoxin_sf"/>
</dbReference>
<sequence length="723" mass="78370">MSVTTMTIDALCVSPFNVRTNQADANAVDGLAQSLLKRGQLHPLTVHPMKNGRGKKRTWGAIAGGRRLRAFRKLIDAGSLPADHPIDVVITDISDEGELRELSLAENLPRRDLRSYEVYAAVANAHAAGRSLQEIAETNGQTVDVVRGWARLGNLHPTIFAALEAGEISQDQAKALGATEDVALQLHVFEQISRHAIGDWRRGAAEIRKLMKVGDRELEKMLRFVGADAYAAAGGRYELDLFADQADQRGRVADEGLLLQMADAKLEAIRARVRGQVANAGGPAVLKFESVAPRLMLGSYDQGVDHALEILAEAVPGDAADAQLQAWLGYWMGRMEDQAIAALDDADLDEATVAHIIAAIDEQYEPLEAMADQLQDRLHIALPTSSAYATLIVTDDGDAELRFWWADRKAKQKAEAAARKLPDAPDARPVSAGPIASAIAVTKVAPAPLAGSGEAIENGGGWDKRRIADEAIRDEHGLTADGVQIMRTLRREMLRAMLVEQAEGVPAGDTPLALDYLVWSLARDRLTAAGIMQPGRQAHERGMAGLSVRHELVAGAAAFVDATQAHSTWKYAVERIKAHPSMAGPDLIEAFDAYRAEGQDFRAMVAAIVVGCALERSANAPGYQVALHDRLATLAGFTDGDQHELVEPTEELLDLLPRAKRLELVHPHVTHGEYLAIEKLKASELSAPVVRALRRVKTWVHPMLRFSREAPGTLARAYEEQAA</sequence>
<dbReference type="RefSeq" id="WP_021225861.1">
    <property type="nucleotide sequence ID" value="NZ_ATDP01000082.1"/>
</dbReference>
<evidence type="ECO:0000259" key="1">
    <source>
        <dbReference type="SMART" id="SM00470"/>
    </source>
</evidence>
<name>T0HUB3_9SPHN</name>
<dbReference type="InterPro" id="IPR050336">
    <property type="entry name" value="Chromosome_partition/occlusion"/>
</dbReference>
<dbReference type="Pfam" id="PF17762">
    <property type="entry name" value="HTH_ParB"/>
    <property type="match status" value="1"/>
</dbReference>
<dbReference type="InterPro" id="IPR003115">
    <property type="entry name" value="ParB_N"/>
</dbReference>
<dbReference type="CDD" id="cd16406">
    <property type="entry name" value="ParB_N_like"/>
    <property type="match status" value="1"/>
</dbReference>
<dbReference type="GO" id="GO:0007059">
    <property type="term" value="P:chromosome segregation"/>
    <property type="evidence" value="ECO:0007669"/>
    <property type="project" value="TreeGrafter"/>
</dbReference>
<dbReference type="Proteomes" id="UP000015531">
    <property type="component" value="Unassembled WGS sequence"/>
</dbReference>
<proteinExistence type="predicted"/>
<accession>T0HUB3</accession>
<comment type="caution">
    <text evidence="2">The sequence shown here is derived from an EMBL/GenBank/DDBJ whole genome shotgun (WGS) entry which is preliminary data.</text>
</comment>
<dbReference type="OrthoDB" id="7530088at2"/>
<feature type="domain" description="ParB-like N-terminal" evidence="1">
    <location>
        <begin position="4"/>
        <end position="108"/>
    </location>
</feature>
<dbReference type="InterPro" id="IPR041468">
    <property type="entry name" value="HTH_ParB/Spo0J"/>
</dbReference>
<dbReference type="PATRIC" id="fig|1331060.3.peg.2043"/>
<dbReference type="Gene3D" id="1.10.10.2830">
    <property type="match status" value="1"/>
</dbReference>
<gene>
    <name evidence="2" type="ORF">RLDS_10685</name>
</gene>
<protein>
    <recommendedName>
        <fullName evidence="1">ParB-like N-terminal domain-containing protein</fullName>
    </recommendedName>
</protein>
<keyword evidence="3" id="KW-1185">Reference proteome</keyword>
<dbReference type="EMBL" id="ATDP01000082">
    <property type="protein sequence ID" value="EQB15733.1"/>
    <property type="molecule type" value="Genomic_DNA"/>
</dbReference>
<dbReference type="Gene3D" id="3.90.1530.30">
    <property type="match status" value="1"/>
</dbReference>
<evidence type="ECO:0000313" key="3">
    <source>
        <dbReference type="Proteomes" id="UP000015531"/>
    </source>
</evidence>
<dbReference type="SMART" id="SM00470">
    <property type="entry name" value="ParB"/>
    <property type="match status" value="1"/>
</dbReference>
<reference evidence="2 3" key="1">
    <citation type="journal article" date="2013" name="Genome Announc.">
        <title>Draft Genome Sequence of Sphingobium lactosutens Strain DS20T, Isolated from a Hexachlorocyclohexane Dumpsite.</title>
        <authorList>
            <person name="Kumar R."/>
            <person name="Dwivedi V."/>
            <person name="Negi V."/>
            <person name="Khurana J.P."/>
            <person name="Lal R."/>
        </authorList>
    </citation>
    <scope>NUCLEOTIDE SEQUENCE [LARGE SCALE GENOMIC DNA]</scope>
    <source>
        <strain evidence="2 3">DS20</strain>
    </source>
</reference>
<dbReference type="SUPFAM" id="SSF110849">
    <property type="entry name" value="ParB/Sulfiredoxin"/>
    <property type="match status" value="1"/>
</dbReference>
<dbReference type="AlphaFoldDB" id="T0HUB3"/>